<reference evidence="5" key="1">
    <citation type="submission" date="2015-09" db="EMBL/GenBank/DDBJ databases">
        <authorList>
            <person name="Daims H."/>
        </authorList>
    </citation>
    <scope>NUCLEOTIDE SEQUENCE [LARGE SCALE GENOMIC DNA]</scope>
</reference>
<evidence type="ECO:0000313" key="5">
    <source>
        <dbReference type="Proteomes" id="UP000066284"/>
    </source>
</evidence>
<evidence type="ECO:0000259" key="3">
    <source>
        <dbReference type="Pfam" id="PF26206"/>
    </source>
</evidence>
<gene>
    <name evidence="4" type="ORF">NITINOP_2670</name>
</gene>
<feature type="region of interest" description="Disordered" evidence="2">
    <location>
        <begin position="97"/>
        <end position="128"/>
    </location>
</feature>
<dbReference type="Gene3D" id="1.20.5.1160">
    <property type="entry name" value="Vasodilator-stimulated phosphoprotein"/>
    <property type="match status" value="1"/>
</dbReference>
<name>A0A0S4KWR1_9BACT</name>
<evidence type="ECO:0000256" key="2">
    <source>
        <dbReference type="SAM" id="MobiDB-lite"/>
    </source>
</evidence>
<keyword evidence="1" id="KW-0175">Coiled coil</keyword>
<dbReference type="SUPFAM" id="SSF90257">
    <property type="entry name" value="Myosin rod fragments"/>
    <property type="match status" value="1"/>
</dbReference>
<dbReference type="Pfam" id="PF26206">
    <property type="entry name" value="PTX3_N"/>
    <property type="match status" value="1"/>
</dbReference>
<dbReference type="RefSeq" id="WP_062486313.1">
    <property type="nucleotide sequence ID" value="NZ_LN885086.1"/>
</dbReference>
<feature type="compositionally biased region" description="Polar residues" evidence="2">
    <location>
        <begin position="98"/>
        <end position="128"/>
    </location>
</feature>
<evidence type="ECO:0000313" key="4">
    <source>
        <dbReference type="EMBL" id="CUQ67642.1"/>
    </source>
</evidence>
<sequence length="128" mass="14397">MLTKKWVRRCTNLTGCFVLIMSLSGCDYWPPALQAQIEQLRTEIQTLAAEKSELQSQIDELTKAKRDLQAQVDELSRLNREKTTLITGLQRQVAAFQAKSSKTQKGVSKPTQKSTTRSPAKKSTATKR</sequence>
<dbReference type="InterPro" id="IPR058832">
    <property type="entry name" value="PTX3_N"/>
</dbReference>
<evidence type="ECO:0000256" key="1">
    <source>
        <dbReference type="SAM" id="Coils"/>
    </source>
</evidence>
<accession>A0A0S4KWR1</accession>
<keyword evidence="4" id="KW-0449">Lipoprotein</keyword>
<keyword evidence="5" id="KW-1185">Reference proteome</keyword>
<protein>
    <submittedName>
        <fullName evidence="4">Putative Murein lipoprotein (Modular protein)</fullName>
    </submittedName>
</protein>
<proteinExistence type="predicted"/>
<dbReference type="EMBL" id="LN885086">
    <property type="protein sequence ID" value="CUQ67642.1"/>
    <property type="molecule type" value="Genomic_DNA"/>
</dbReference>
<dbReference type="OrthoDB" id="9810788at2"/>
<dbReference type="Proteomes" id="UP000066284">
    <property type="component" value="Chromosome 1"/>
</dbReference>
<dbReference type="PROSITE" id="PS51257">
    <property type="entry name" value="PROKAR_LIPOPROTEIN"/>
    <property type="match status" value="1"/>
</dbReference>
<dbReference type="KEGG" id="nio:NITINOP_2670"/>
<feature type="coiled-coil region" evidence="1">
    <location>
        <begin position="37"/>
        <end position="85"/>
    </location>
</feature>
<dbReference type="AlphaFoldDB" id="A0A0S4KWR1"/>
<feature type="domain" description="PTX3-like N-terminal" evidence="3">
    <location>
        <begin position="31"/>
        <end position="124"/>
    </location>
</feature>
<dbReference type="STRING" id="1715989.NITINOP_2670"/>
<organism evidence="4 5">
    <name type="scientific">Candidatus Nitrospira inopinata</name>
    <dbReference type="NCBI Taxonomy" id="1715989"/>
    <lineage>
        <taxon>Bacteria</taxon>
        <taxon>Pseudomonadati</taxon>
        <taxon>Nitrospirota</taxon>
        <taxon>Nitrospiria</taxon>
        <taxon>Nitrospirales</taxon>
        <taxon>Nitrospiraceae</taxon>
        <taxon>Nitrospira</taxon>
    </lineage>
</organism>